<feature type="domain" description="MotA/TolQ/ExbB proton channel" evidence="8">
    <location>
        <begin position="90"/>
        <end position="199"/>
    </location>
</feature>
<feature type="transmembrane region" description="Helical" evidence="7">
    <location>
        <begin position="164"/>
        <end position="188"/>
    </location>
</feature>
<keyword evidence="6" id="KW-0653">Protein transport</keyword>
<keyword evidence="3 7" id="KW-0812">Transmembrane</keyword>
<gene>
    <name evidence="9" type="primary">exbB_2</name>
    <name evidence="9" type="ORF">Pan189_21520</name>
</gene>
<feature type="transmembrane region" description="Helical" evidence="7">
    <location>
        <begin position="12"/>
        <end position="32"/>
    </location>
</feature>
<keyword evidence="2" id="KW-1003">Cell membrane</keyword>
<sequence length="221" mass="24108">MNQQIFDIAATVIYTAMAAVAVYGVFVVVLLIRRIGQKQFRNAAQGDAFLEEITEHLRRREYEAVVEKCDRPPYWSKAVPQLMMMATTNRGTPLPKLKRNLAEKFERDVLADLEYRTSWITTIVKTAPMLGLLGTVVGMIAAFGKIASMQQQGATNPADLAQDISFALATTAVGLSIAIPLVLAGNVLQVKIGKLQDSVQDYLGRFLDEFAESIGTGGGPS</sequence>
<dbReference type="PANTHER" id="PTHR30625:SF17">
    <property type="entry name" value="TOLQ-RELATED"/>
    <property type="match status" value="1"/>
</dbReference>
<evidence type="ECO:0000256" key="5">
    <source>
        <dbReference type="ARBA" id="ARBA00023136"/>
    </source>
</evidence>
<accession>A0A517R1N4</accession>
<evidence type="ECO:0000256" key="4">
    <source>
        <dbReference type="ARBA" id="ARBA00022989"/>
    </source>
</evidence>
<evidence type="ECO:0000256" key="7">
    <source>
        <dbReference type="SAM" id="Phobius"/>
    </source>
</evidence>
<dbReference type="GO" id="GO:0017038">
    <property type="term" value="P:protein import"/>
    <property type="evidence" value="ECO:0007669"/>
    <property type="project" value="TreeGrafter"/>
</dbReference>
<dbReference type="RefSeq" id="WP_145363859.1">
    <property type="nucleotide sequence ID" value="NZ_CP036268.1"/>
</dbReference>
<evidence type="ECO:0000256" key="2">
    <source>
        <dbReference type="ARBA" id="ARBA00022475"/>
    </source>
</evidence>
<keyword evidence="4 7" id="KW-1133">Transmembrane helix</keyword>
<comment type="subcellular location">
    <subcellularLocation>
        <location evidence="1">Cell membrane</location>
        <topology evidence="1">Multi-pass membrane protein</topology>
    </subcellularLocation>
    <subcellularLocation>
        <location evidence="6">Membrane</location>
        <topology evidence="6">Multi-pass membrane protein</topology>
    </subcellularLocation>
</comment>
<organism evidence="9 10">
    <name type="scientific">Stratiformator vulcanicus</name>
    <dbReference type="NCBI Taxonomy" id="2527980"/>
    <lineage>
        <taxon>Bacteria</taxon>
        <taxon>Pseudomonadati</taxon>
        <taxon>Planctomycetota</taxon>
        <taxon>Planctomycetia</taxon>
        <taxon>Planctomycetales</taxon>
        <taxon>Planctomycetaceae</taxon>
        <taxon>Stratiformator</taxon>
    </lineage>
</organism>
<comment type="similarity">
    <text evidence="6">Belongs to the exbB/tolQ family.</text>
</comment>
<dbReference type="InterPro" id="IPR002898">
    <property type="entry name" value="MotA_ExbB_proton_chnl"/>
</dbReference>
<evidence type="ECO:0000313" key="9">
    <source>
        <dbReference type="EMBL" id="QDT37770.1"/>
    </source>
</evidence>
<name>A0A517R1N4_9PLAN</name>
<dbReference type="GO" id="GO:0005886">
    <property type="term" value="C:plasma membrane"/>
    <property type="evidence" value="ECO:0007669"/>
    <property type="project" value="UniProtKB-SubCell"/>
</dbReference>
<keyword evidence="6" id="KW-0813">Transport</keyword>
<evidence type="ECO:0000256" key="3">
    <source>
        <dbReference type="ARBA" id="ARBA00022692"/>
    </source>
</evidence>
<dbReference type="AlphaFoldDB" id="A0A517R1N4"/>
<keyword evidence="10" id="KW-1185">Reference proteome</keyword>
<reference evidence="9 10" key="1">
    <citation type="submission" date="2019-02" db="EMBL/GenBank/DDBJ databases">
        <title>Deep-cultivation of Planctomycetes and their phenomic and genomic characterization uncovers novel biology.</title>
        <authorList>
            <person name="Wiegand S."/>
            <person name="Jogler M."/>
            <person name="Boedeker C."/>
            <person name="Pinto D."/>
            <person name="Vollmers J."/>
            <person name="Rivas-Marin E."/>
            <person name="Kohn T."/>
            <person name="Peeters S.H."/>
            <person name="Heuer A."/>
            <person name="Rast P."/>
            <person name="Oberbeckmann S."/>
            <person name="Bunk B."/>
            <person name="Jeske O."/>
            <person name="Meyerdierks A."/>
            <person name="Storesund J.E."/>
            <person name="Kallscheuer N."/>
            <person name="Luecker S."/>
            <person name="Lage O.M."/>
            <person name="Pohl T."/>
            <person name="Merkel B.J."/>
            <person name="Hornburger P."/>
            <person name="Mueller R.-W."/>
            <person name="Bruemmer F."/>
            <person name="Labrenz M."/>
            <person name="Spormann A.M."/>
            <person name="Op den Camp H."/>
            <person name="Overmann J."/>
            <person name="Amann R."/>
            <person name="Jetten M.S.M."/>
            <person name="Mascher T."/>
            <person name="Medema M.H."/>
            <person name="Devos D.P."/>
            <person name="Kaster A.-K."/>
            <person name="Ovreas L."/>
            <person name="Rohde M."/>
            <person name="Galperin M.Y."/>
            <person name="Jogler C."/>
        </authorList>
    </citation>
    <scope>NUCLEOTIDE SEQUENCE [LARGE SCALE GENOMIC DNA]</scope>
    <source>
        <strain evidence="9 10">Pan189</strain>
    </source>
</reference>
<dbReference type="OrthoDB" id="9809716at2"/>
<dbReference type="Proteomes" id="UP000317318">
    <property type="component" value="Chromosome"/>
</dbReference>
<dbReference type="EMBL" id="CP036268">
    <property type="protein sequence ID" value="QDT37770.1"/>
    <property type="molecule type" value="Genomic_DNA"/>
</dbReference>
<dbReference type="Pfam" id="PF01618">
    <property type="entry name" value="MotA_ExbB"/>
    <property type="match status" value="1"/>
</dbReference>
<keyword evidence="5 7" id="KW-0472">Membrane</keyword>
<evidence type="ECO:0000313" key="10">
    <source>
        <dbReference type="Proteomes" id="UP000317318"/>
    </source>
</evidence>
<dbReference type="InterPro" id="IPR050790">
    <property type="entry name" value="ExbB/TolQ_transport"/>
</dbReference>
<dbReference type="KEGG" id="svp:Pan189_21520"/>
<dbReference type="PANTHER" id="PTHR30625">
    <property type="entry name" value="PROTEIN TOLQ"/>
    <property type="match status" value="1"/>
</dbReference>
<protein>
    <submittedName>
        <fullName evidence="9">Biopolymer transport protein ExbB</fullName>
    </submittedName>
</protein>
<feature type="transmembrane region" description="Helical" evidence="7">
    <location>
        <begin position="126"/>
        <end position="144"/>
    </location>
</feature>
<proteinExistence type="inferred from homology"/>
<evidence type="ECO:0000256" key="1">
    <source>
        <dbReference type="ARBA" id="ARBA00004651"/>
    </source>
</evidence>
<evidence type="ECO:0000259" key="8">
    <source>
        <dbReference type="Pfam" id="PF01618"/>
    </source>
</evidence>
<evidence type="ECO:0000256" key="6">
    <source>
        <dbReference type="RuleBase" id="RU004057"/>
    </source>
</evidence>